<feature type="compositionally biased region" description="Basic and acidic residues" evidence="1">
    <location>
        <begin position="1"/>
        <end position="14"/>
    </location>
</feature>
<protein>
    <submittedName>
        <fullName evidence="2">Uncharacterized protein</fullName>
    </submittedName>
</protein>
<evidence type="ECO:0000313" key="3">
    <source>
        <dbReference type="Proteomes" id="UP000299102"/>
    </source>
</evidence>
<evidence type="ECO:0000313" key="2">
    <source>
        <dbReference type="EMBL" id="GBP18169.1"/>
    </source>
</evidence>
<feature type="region of interest" description="Disordered" evidence="1">
    <location>
        <begin position="1"/>
        <end position="20"/>
    </location>
</feature>
<comment type="caution">
    <text evidence="2">The sequence shown here is derived from an EMBL/GenBank/DDBJ whole genome shotgun (WGS) entry which is preliminary data.</text>
</comment>
<organism evidence="2 3">
    <name type="scientific">Eumeta variegata</name>
    <name type="common">Bagworm moth</name>
    <name type="synonym">Eumeta japonica</name>
    <dbReference type="NCBI Taxonomy" id="151549"/>
    <lineage>
        <taxon>Eukaryota</taxon>
        <taxon>Metazoa</taxon>
        <taxon>Ecdysozoa</taxon>
        <taxon>Arthropoda</taxon>
        <taxon>Hexapoda</taxon>
        <taxon>Insecta</taxon>
        <taxon>Pterygota</taxon>
        <taxon>Neoptera</taxon>
        <taxon>Endopterygota</taxon>
        <taxon>Lepidoptera</taxon>
        <taxon>Glossata</taxon>
        <taxon>Ditrysia</taxon>
        <taxon>Tineoidea</taxon>
        <taxon>Psychidae</taxon>
        <taxon>Oiketicinae</taxon>
        <taxon>Eumeta</taxon>
    </lineage>
</organism>
<proteinExistence type="predicted"/>
<reference evidence="2 3" key="1">
    <citation type="journal article" date="2019" name="Commun. Biol.">
        <title>The bagworm genome reveals a unique fibroin gene that provides high tensile strength.</title>
        <authorList>
            <person name="Kono N."/>
            <person name="Nakamura H."/>
            <person name="Ohtoshi R."/>
            <person name="Tomita M."/>
            <person name="Numata K."/>
            <person name="Arakawa K."/>
        </authorList>
    </citation>
    <scope>NUCLEOTIDE SEQUENCE [LARGE SCALE GENOMIC DNA]</scope>
</reference>
<sequence>MDDSDHLLSGDSHKYTSPAPRRCALFTRSLRAPPSAAPPTTSYIGKISNRRPRRRIGRHIERIKPIFPQIIVS</sequence>
<dbReference type="Proteomes" id="UP000299102">
    <property type="component" value="Unassembled WGS sequence"/>
</dbReference>
<accession>A0A4C1TVX6</accession>
<dbReference type="AlphaFoldDB" id="A0A4C1TVX6"/>
<evidence type="ECO:0000256" key="1">
    <source>
        <dbReference type="SAM" id="MobiDB-lite"/>
    </source>
</evidence>
<name>A0A4C1TVX6_EUMVA</name>
<gene>
    <name evidence="2" type="ORF">EVAR_9011_1</name>
</gene>
<keyword evidence="3" id="KW-1185">Reference proteome</keyword>
<dbReference type="EMBL" id="BGZK01000094">
    <property type="protein sequence ID" value="GBP18169.1"/>
    <property type="molecule type" value="Genomic_DNA"/>
</dbReference>